<evidence type="ECO:0000313" key="3">
    <source>
        <dbReference type="EMBL" id="CAF3823556.1"/>
    </source>
</evidence>
<evidence type="ECO:0000256" key="1">
    <source>
        <dbReference type="PROSITE-ProRule" id="PRU00339"/>
    </source>
</evidence>
<name>A0A8S2JRV3_9BILA</name>
<dbReference type="Gene3D" id="1.25.40.10">
    <property type="entry name" value="Tetratricopeptide repeat domain"/>
    <property type="match status" value="1"/>
</dbReference>
<dbReference type="PROSITE" id="PS50005">
    <property type="entry name" value="TPR"/>
    <property type="match status" value="1"/>
</dbReference>
<dbReference type="InterPro" id="IPR011990">
    <property type="entry name" value="TPR-like_helical_dom_sf"/>
</dbReference>
<protein>
    <submittedName>
        <fullName evidence="3">Uncharacterized protein</fullName>
    </submittedName>
</protein>
<dbReference type="Proteomes" id="UP000682733">
    <property type="component" value="Unassembled WGS sequence"/>
</dbReference>
<evidence type="ECO:0000313" key="2">
    <source>
        <dbReference type="EMBL" id="CAF1057594.1"/>
    </source>
</evidence>
<comment type="caution">
    <text evidence="3">The sequence shown here is derived from an EMBL/GenBank/DDBJ whole genome shotgun (WGS) entry which is preliminary data.</text>
</comment>
<keyword evidence="1" id="KW-0802">TPR repeat</keyword>
<accession>A0A8S2JRV3</accession>
<dbReference type="InterPro" id="IPR019734">
    <property type="entry name" value="TPR_rpt"/>
</dbReference>
<dbReference type="Proteomes" id="UP000677228">
    <property type="component" value="Unassembled WGS sequence"/>
</dbReference>
<dbReference type="SUPFAM" id="SSF48452">
    <property type="entry name" value="TPR-like"/>
    <property type="match status" value="1"/>
</dbReference>
<reference evidence="3" key="1">
    <citation type="submission" date="2021-02" db="EMBL/GenBank/DDBJ databases">
        <authorList>
            <person name="Nowell W R."/>
        </authorList>
    </citation>
    <scope>NUCLEOTIDE SEQUENCE</scope>
</reference>
<proteinExistence type="predicted"/>
<sequence length="97" mass="11270">MSYNCLGCIQTKTADYDEAYKNLMLALNIRKETMPEKHPYVAMSYYSLGLYYNKKAQPREALENFQRAVEIYKFSVPHTHQILKSAQEAADRLANKT</sequence>
<dbReference type="EMBL" id="CAJNOK010008223">
    <property type="protein sequence ID" value="CAF1057594.1"/>
    <property type="molecule type" value="Genomic_DNA"/>
</dbReference>
<gene>
    <name evidence="2" type="ORF">OVA965_LOCUS17251</name>
    <name evidence="3" type="ORF">TMI583_LOCUS17260</name>
</gene>
<dbReference type="EMBL" id="CAJOBA010008236">
    <property type="protein sequence ID" value="CAF3823556.1"/>
    <property type="molecule type" value="Genomic_DNA"/>
</dbReference>
<feature type="repeat" description="TPR" evidence="1">
    <location>
        <begin position="42"/>
        <end position="75"/>
    </location>
</feature>
<organism evidence="3 4">
    <name type="scientific">Didymodactylos carnosus</name>
    <dbReference type="NCBI Taxonomy" id="1234261"/>
    <lineage>
        <taxon>Eukaryota</taxon>
        <taxon>Metazoa</taxon>
        <taxon>Spiralia</taxon>
        <taxon>Gnathifera</taxon>
        <taxon>Rotifera</taxon>
        <taxon>Eurotatoria</taxon>
        <taxon>Bdelloidea</taxon>
        <taxon>Philodinida</taxon>
        <taxon>Philodinidae</taxon>
        <taxon>Didymodactylos</taxon>
    </lineage>
</organism>
<dbReference type="SMART" id="SM00028">
    <property type="entry name" value="TPR"/>
    <property type="match status" value="2"/>
</dbReference>
<dbReference type="Pfam" id="PF13424">
    <property type="entry name" value="TPR_12"/>
    <property type="match status" value="1"/>
</dbReference>
<evidence type="ECO:0000313" key="4">
    <source>
        <dbReference type="Proteomes" id="UP000682733"/>
    </source>
</evidence>
<dbReference type="AlphaFoldDB" id="A0A8S2JRV3"/>